<organism evidence="1 2">
    <name type="scientific">Peronospora matthiolae</name>
    <dbReference type="NCBI Taxonomy" id="2874970"/>
    <lineage>
        <taxon>Eukaryota</taxon>
        <taxon>Sar</taxon>
        <taxon>Stramenopiles</taxon>
        <taxon>Oomycota</taxon>
        <taxon>Peronosporomycetes</taxon>
        <taxon>Peronosporales</taxon>
        <taxon>Peronosporaceae</taxon>
        <taxon>Peronospora</taxon>
    </lineage>
</organism>
<gene>
    <name evidence="1" type="ORF">PM001_LOCUS2124</name>
</gene>
<proteinExistence type="predicted"/>
<protein>
    <submittedName>
        <fullName evidence="1">Uncharacterized protein</fullName>
    </submittedName>
</protein>
<dbReference type="AlphaFoldDB" id="A0AAV1T3E5"/>
<evidence type="ECO:0000313" key="1">
    <source>
        <dbReference type="EMBL" id="CAK7900663.1"/>
    </source>
</evidence>
<reference evidence="1" key="1">
    <citation type="submission" date="2024-01" db="EMBL/GenBank/DDBJ databases">
        <authorList>
            <person name="Webb A."/>
        </authorList>
    </citation>
    <scope>NUCLEOTIDE SEQUENCE</scope>
    <source>
        <strain evidence="1">Pm1</strain>
    </source>
</reference>
<evidence type="ECO:0000313" key="2">
    <source>
        <dbReference type="Proteomes" id="UP001162060"/>
    </source>
</evidence>
<comment type="caution">
    <text evidence="1">The sequence shown here is derived from an EMBL/GenBank/DDBJ whole genome shotgun (WGS) entry which is preliminary data.</text>
</comment>
<dbReference type="Proteomes" id="UP001162060">
    <property type="component" value="Unassembled WGS sequence"/>
</dbReference>
<name>A0AAV1T3E5_9STRA</name>
<dbReference type="EMBL" id="CAKLBY020000016">
    <property type="protein sequence ID" value="CAK7900663.1"/>
    <property type="molecule type" value="Genomic_DNA"/>
</dbReference>
<sequence length="114" mass="13185">MRAGTLTIREPRVLATVPRALSLTADFRQSYGYAAAVTFCRFRTTGPDRQKTLLTSGAAHQRDIAATGMECNVDLQRKPIHFYRSHRRLRRCRKHWRKIESFIVSSARVFAYLE</sequence>
<accession>A0AAV1T3E5</accession>